<reference evidence="3 4" key="1">
    <citation type="journal article" date="2019" name="Emerg. Microbes Infect.">
        <title>Comprehensive subspecies identification of 175 nontuberculous mycobacteria species based on 7547 genomic profiles.</title>
        <authorList>
            <person name="Matsumoto Y."/>
            <person name="Kinjo T."/>
            <person name="Motooka D."/>
            <person name="Nabeya D."/>
            <person name="Jung N."/>
            <person name="Uechi K."/>
            <person name="Horii T."/>
            <person name="Iida T."/>
            <person name="Fujita J."/>
            <person name="Nakamura S."/>
        </authorList>
    </citation>
    <scope>NUCLEOTIDE SEQUENCE [LARGE SCALE GENOMIC DNA]</scope>
    <source>
        <strain evidence="3 4">JCM 13392</strain>
    </source>
</reference>
<organism evidence="3 4">
    <name type="scientific">Mycolicibacterium murale</name>
    <dbReference type="NCBI Taxonomy" id="182220"/>
    <lineage>
        <taxon>Bacteria</taxon>
        <taxon>Bacillati</taxon>
        <taxon>Actinomycetota</taxon>
        <taxon>Actinomycetes</taxon>
        <taxon>Mycobacteriales</taxon>
        <taxon>Mycobacteriaceae</taxon>
        <taxon>Mycolicibacterium</taxon>
    </lineage>
</organism>
<keyword evidence="4" id="KW-1185">Reference proteome</keyword>
<dbReference type="Proteomes" id="UP000465241">
    <property type="component" value="Unassembled WGS sequence"/>
</dbReference>
<feature type="transmembrane region" description="Helical" evidence="1">
    <location>
        <begin position="408"/>
        <end position="428"/>
    </location>
</feature>
<protein>
    <submittedName>
        <fullName evidence="3">Tripartite tricarboxylate transporter TctA</fullName>
    </submittedName>
</protein>
<evidence type="ECO:0000256" key="1">
    <source>
        <dbReference type="SAM" id="Phobius"/>
    </source>
</evidence>
<evidence type="ECO:0000313" key="4">
    <source>
        <dbReference type="Proteomes" id="UP000465241"/>
    </source>
</evidence>
<feature type="transmembrane region" description="Helical" evidence="1">
    <location>
        <begin position="320"/>
        <end position="343"/>
    </location>
</feature>
<proteinExistence type="predicted"/>
<gene>
    <name evidence="3" type="ORF">MMUR_02000</name>
</gene>
<dbReference type="InterPro" id="IPR002823">
    <property type="entry name" value="DUF112_TM"/>
</dbReference>
<keyword evidence="1" id="KW-1133">Transmembrane helix</keyword>
<feature type="transmembrane region" description="Helical" evidence="1">
    <location>
        <begin position="472"/>
        <end position="492"/>
    </location>
</feature>
<keyword evidence="1" id="KW-0812">Transmembrane</keyword>
<dbReference type="RefSeq" id="WP_193487867.1">
    <property type="nucleotide sequence ID" value="NZ_BAAAMC010000016.1"/>
</dbReference>
<feature type="transmembrane region" description="Helical" evidence="1">
    <location>
        <begin position="62"/>
        <end position="83"/>
    </location>
</feature>
<feature type="transmembrane region" description="Helical" evidence="1">
    <location>
        <begin position="139"/>
        <end position="162"/>
    </location>
</feature>
<comment type="caution">
    <text evidence="3">The sequence shown here is derived from an EMBL/GenBank/DDBJ whole genome shotgun (WGS) entry which is preliminary data.</text>
</comment>
<dbReference type="PANTHER" id="PTHR35342:SF5">
    <property type="entry name" value="TRICARBOXYLIC TRANSPORT PROTEIN"/>
    <property type="match status" value="1"/>
</dbReference>
<evidence type="ECO:0000313" key="3">
    <source>
        <dbReference type="EMBL" id="GFG56064.1"/>
    </source>
</evidence>
<feature type="domain" description="DUF112" evidence="2">
    <location>
        <begin position="21"/>
        <end position="440"/>
    </location>
</feature>
<sequence>MSSTLTDLFSGFASALTPQALLFAFLGVLVGTIVGVLPGIGPVAAIALLIPLSFGLPPEHGLILLCSIYFGSMYGGSITATLIRTPGEIASVVTSLDGYQMAKNGRAGAALATAAIGSFIAGTLALIGLTLLSPVLASIAVSFGAHEYFLLMLLALILAATLTTGSRVKAWMSVMLGLAVGVIGLDPQTGGQRLTFGLLELQDGIDFAIFAMALFAIPEALNQLASRGRATEKPLEVHGRIWMSREEWRRSAGPWARGSGLGFGIGLLPGVGPSLAAFSSYLLERGISKDKKKFGRGAIEGVAGPEAANNAGVGGSMVPLFSLGIPGSATTALLLFVFMMYGLQPGPQLFETNTTLVWTIIAAMYVGNVMLLLLNLPLVGLFVKLLSIPIPYLFAGVLAFVVLGAYTLSFSVFSMVVLFAFGLVGFFMEKVKIPLAPAVLALVLFPLLERNLRRSMQISNGDLTSFLSRPLSLGILVVAALVLGLPLIGKLLRKRRASSKAPVGVL</sequence>
<feature type="transmembrane region" description="Helical" evidence="1">
    <location>
        <begin position="435"/>
        <end position="452"/>
    </location>
</feature>
<name>A0A7I9WEE9_9MYCO</name>
<dbReference type="EMBL" id="BLKT01000003">
    <property type="protein sequence ID" value="GFG56064.1"/>
    <property type="molecule type" value="Genomic_DNA"/>
</dbReference>
<feature type="transmembrane region" description="Helical" evidence="1">
    <location>
        <begin position="20"/>
        <end position="50"/>
    </location>
</feature>
<feature type="transmembrane region" description="Helical" evidence="1">
    <location>
        <begin position="261"/>
        <end position="283"/>
    </location>
</feature>
<evidence type="ECO:0000259" key="2">
    <source>
        <dbReference type="Pfam" id="PF01970"/>
    </source>
</evidence>
<feature type="transmembrane region" description="Helical" evidence="1">
    <location>
        <begin position="109"/>
        <end position="132"/>
    </location>
</feature>
<feature type="transmembrane region" description="Helical" evidence="1">
    <location>
        <begin position="381"/>
        <end position="402"/>
    </location>
</feature>
<accession>A0A7I9WEE9</accession>
<dbReference type="Pfam" id="PF01970">
    <property type="entry name" value="TctA"/>
    <property type="match status" value="1"/>
</dbReference>
<feature type="transmembrane region" description="Helical" evidence="1">
    <location>
        <begin position="355"/>
        <end position="374"/>
    </location>
</feature>
<dbReference type="AlphaFoldDB" id="A0A7I9WEE9"/>
<dbReference type="PANTHER" id="PTHR35342">
    <property type="entry name" value="TRICARBOXYLIC TRANSPORT PROTEIN"/>
    <property type="match status" value="1"/>
</dbReference>
<keyword evidence="1" id="KW-0472">Membrane</keyword>
<feature type="transmembrane region" description="Helical" evidence="1">
    <location>
        <begin position="168"/>
        <end position="185"/>
    </location>
</feature>